<dbReference type="Pfam" id="PF00098">
    <property type="entry name" value="zf-CCHC"/>
    <property type="match status" value="1"/>
</dbReference>
<evidence type="ECO:0000256" key="1">
    <source>
        <dbReference type="PROSITE-ProRule" id="PRU00047"/>
    </source>
</evidence>
<proteinExistence type="predicted"/>
<protein>
    <recommendedName>
        <fullName evidence="3">CCHC-type domain-containing protein</fullName>
    </recommendedName>
</protein>
<evidence type="ECO:0000313" key="5">
    <source>
        <dbReference type="Proteomes" id="UP001428341"/>
    </source>
</evidence>
<dbReference type="AlphaFoldDB" id="A0AAP0QN87"/>
<dbReference type="SUPFAM" id="SSF57756">
    <property type="entry name" value="Retrovirus zinc finger-like domains"/>
    <property type="match status" value="1"/>
</dbReference>
<keyword evidence="1" id="KW-0479">Metal-binding</keyword>
<keyword evidence="1" id="KW-0863">Zinc-finger</keyword>
<comment type="caution">
    <text evidence="4">The sequence shown here is derived from an EMBL/GenBank/DDBJ whole genome shotgun (WGS) entry which is preliminary data.</text>
</comment>
<dbReference type="InterPro" id="IPR054722">
    <property type="entry name" value="PolX-like_BBD"/>
</dbReference>
<dbReference type="Pfam" id="PF22936">
    <property type="entry name" value="Pol_BBD"/>
    <property type="match status" value="1"/>
</dbReference>
<gene>
    <name evidence="4" type="ORF">WN944_016084</name>
</gene>
<keyword evidence="1" id="KW-0862">Zinc</keyword>
<name>A0AAP0QN87_9ROSI</name>
<feature type="compositionally biased region" description="Basic residues" evidence="2">
    <location>
        <begin position="74"/>
        <end position="84"/>
    </location>
</feature>
<dbReference type="PANTHER" id="PTHR47592:SF27">
    <property type="entry name" value="OS08G0421700 PROTEIN"/>
    <property type="match status" value="1"/>
</dbReference>
<dbReference type="EMBL" id="JBCGBO010000005">
    <property type="protein sequence ID" value="KAK9200885.1"/>
    <property type="molecule type" value="Genomic_DNA"/>
</dbReference>
<organism evidence="4 5">
    <name type="scientific">Citrus x changshan-huyou</name>
    <dbReference type="NCBI Taxonomy" id="2935761"/>
    <lineage>
        <taxon>Eukaryota</taxon>
        <taxon>Viridiplantae</taxon>
        <taxon>Streptophyta</taxon>
        <taxon>Embryophyta</taxon>
        <taxon>Tracheophyta</taxon>
        <taxon>Spermatophyta</taxon>
        <taxon>Magnoliopsida</taxon>
        <taxon>eudicotyledons</taxon>
        <taxon>Gunneridae</taxon>
        <taxon>Pentapetalae</taxon>
        <taxon>rosids</taxon>
        <taxon>malvids</taxon>
        <taxon>Sapindales</taxon>
        <taxon>Rutaceae</taxon>
        <taxon>Aurantioideae</taxon>
        <taxon>Citrus</taxon>
    </lineage>
</organism>
<feature type="compositionally biased region" description="Basic residues" evidence="2">
    <location>
        <begin position="49"/>
        <end position="66"/>
    </location>
</feature>
<dbReference type="PROSITE" id="PS50158">
    <property type="entry name" value="ZF_CCHC"/>
    <property type="match status" value="1"/>
</dbReference>
<keyword evidence="5" id="KW-1185">Reference proteome</keyword>
<dbReference type="Proteomes" id="UP001428341">
    <property type="component" value="Unassembled WGS sequence"/>
</dbReference>
<sequence>MKVNMTHNESVKTFKDIQHHLELEDERLLAAKSSAQLYMTDTNSRKALGFKRKRGGKISSQSKKKSNQGQSSLGKRKRDKHTGKKKDMSKVTCFNCSKLGHFTSDCTEPKKVHTKSTKLHNMYVIGFVYMTETHPLWIADSGAMEHVANERGAYVEYRQISQGTKWIYVGNNSRVEAKGIGTCKLQLHGGQMLYLHDVLYAPEIRRNLVFVTVLLNMGYHVIFRDVCMQLVFNKTLVGTGYLLNGFMILNVIN</sequence>
<dbReference type="InterPro" id="IPR001878">
    <property type="entry name" value="Znf_CCHC"/>
</dbReference>
<reference evidence="4 5" key="1">
    <citation type="submission" date="2024-05" db="EMBL/GenBank/DDBJ databases">
        <title>Haplotype-resolved chromosome-level genome assembly of Huyou (Citrus changshanensis).</title>
        <authorList>
            <person name="Miao C."/>
            <person name="Chen W."/>
            <person name="Wu Y."/>
            <person name="Wang L."/>
            <person name="Zhao S."/>
            <person name="Grierson D."/>
            <person name="Xu C."/>
            <person name="Chen K."/>
        </authorList>
    </citation>
    <scope>NUCLEOTIDE SEQUENCE [LARGE SCALE GENOMIC DNA]</scope>
    <source>
        <strain evidence="4">01-14</strain>
        <tissue evidence="4">Leaf</tissue>
    </source>
</reference>
<evidence type="ECO:0000259" key="3">
    <source>
        <dbReference type="PROSITE" id="PS50158"/>
    </source>
</evidence>
<dbReference type="GO" id="GO:0008270">
    <property type="term" value="F:zinc ion binding"/>
    <property type="evidence" value="ECO:0007669"/>
    <property type="project" value="UniProtKB-KW"/>
</dbReference>
<dbReference type="Gene3D" id="4.10.60.10">
    <property type="entry name" value="Zinc finger, CCHC-type"/>
    <property type="match status" value="1"/>
</dbReference>
<feature type="region of interest" description="Disordered" evidence="2">
    <location>
        <begin position="49"/>
        <end position="86"/>
    </location>
</feature>
<evidence type="ECO:0000313" key="4">
    <source>
        <dbReference type="EMBL" id="KAK9200885.1"/>
    </source>
</evidence>
<feature type="domain" description="CCHC-type" evidence="3">
    <location>
        <begin position="93"/>
        <end position="108"/>
    </location>
</feature>
<accession>A0AAP0QN87</accession>
<dbReference type="GO" id="GO:0003676">
    <property type="term" value="F:nucleic acid binding"/>
    <property type="evidence" value="ECO:0007669"/>
    <property type="project" value="InterPro"/>
</dbReference>
<evidence type="ECO:0000256" key="2">
    <source>
        <dbReference type="SAM" id="MobiDB-lite"/>
    </source>
</evidence>
<dbReference type="InterPro" id="IPR036875">
    <property type="entry name" value="Znf_CCHC_sf"/>
</dbReference>
<dbReference type="SMART" id="SM00343">
    <property type="entry name" value="ZnF_C2HC"/>
    <property type="match status" value="1"/>
</dbReference>
<dbReference type="PANTHER" id="PTHR47592">
    <property type="entry name" value="PBF68 PROTEIN"/>
    <property type="match status" value="1"/>
</dbReference>